<gene>
    <name evidence="1" type="ORF">JoomaDRAFT_2914</name>
</gene>
<proteinExistence type="predicted"/>
<dbReference type="PROSITE" id="PS51257">
    <property type="entry name" value="PROKAR_LIPOPROTEIN"/>
    <property type="match status" value="1"/>
</dbReference>
<evidence type="ECO:0008006" key="3">
    <source>
        <dbReference type="Google" id="ProtNLM"/>
    </source>
</evidence>
<dbReference type="STRING" id="926559.JoomaDRAFT_2914"/>
<keyword evidence="2" id="KW-1185">Reference proteome</keyword>
<organism evidence="1 2">
    <name type="scientific">Galbibacter orientalis DSM 19592</name>
    <dbReference type="NCBI Taxonomy" id="926559"/>
    <lineage>
        <taxon>Bacteria</taxon>
        <taxon>Pseudomonadati</taxon>
        <taxon>Bacteroidota</taxon>
        <taxon>Flavobacteriia</taxon>
        <taxon>Flavobacteriales</taxon>
        <taxon>Flavobacteriaceae</taxon>
        <taxon>Galbibacter</taxon>
    </lineage>
</organism>
<dbReference type="AlphaFoldDB" id="I3C8D2"/>
<dbReference type="RefSeq" id="WP_008613689.1">
    <property type="nucleotide sequence ID" value="NZ_JH651379.1"/>
</dbReference>
<dbReference type="HOGENOM" id="CLU_1439004_0_0_10"/>
<protein>
    <recommendedName>
        <fullName evidence="3">SnoaL-like domain-containing protein</fullName>
    </recommendedName>
</protein>
<dbReference type="eggNOG" id="ENOG5032RBD">
    <property type="taxonomic scope" value="Bacteria"/>
</dbReference>
<dbReference type="OrthoDB" id="1121874at2"/>
<evidence type="ECO:0000313" key="1">
    <source>
        <dbReference type="EMBL" id="EIJ39875.1"/>
    </source>
</evidence>
<sequence length="182" mass="21403">MKKILFIFILFITYSCTENKKSRLISQYYEGFKNSDFNQIRSTVSDTLIITEGDYIMTYSPDNYYDHFKWDSTFKPTYNLVAIESQDNTITTTVSVSSIRFKFLKNDPLICKYKFAFNSGKIIKIENLDCIDVNWKLWQKERDSLVNWVKLNHPELDGFINNISAQGAKDYVKAIELYNTKD</sequence>
<dbReference type="Proteomes" id="UP000004690">
    <property type="component" value="Unassembled WGS sequence"/>
</dbReference>
<accession>I3C8D2</accession>
<name>I3C8D2_9FLAO</name>
<evidence type="ECO:0000313" key="2">
    <source>
        <dbReference type="Proteomes" id="UP000004690"/>
    </source>
</evidence>
<reference evidence="1 2" key="1">
    <citation type="submission" date="2012-02" db="EMBL/GenBank/DDBJ databases">
        <title>Improved High-Quality Draft genome of Joostella marina DSM 19592.</title>
        <authorList>
            <consortium name="US DOE Joint Genome Institute (JGI-PGF)"/>
            <person name="Lucas S."/>
            <person name="Copeland A."/>
            <person name="Lapidus A."/>
            <person name="Bruce D."/>
            <person name="Goodwin L."/>
            <person name="Pitluck S."/>
            <person name="Peters L."/>
            <person name="Chertkov O."/>
            <person name="Ovchinnikova G."/>
            <person name="Kyrpides N."/>
            <person name="Mavromatis K."/>
            <person name="Detter J.C."/>
            <person name="Han C."/>
            <person name="Land M."/>
            <person name="Hauser L."/>
            <person name="Markowitz V."/>
            <person name="Cheng J.-F."/>
            <person name="Hugenholtz P."/>
            <person name="Woyke T."/>
            <person name="Wu D."/>
            <person name="Tindall B."/>
            <person name="Brambilla E."/>
            <person name="Klenk H.-P."/>
            <person name="Eisen J.A."/>
        </authorList>
    </citation>
    <scope>NUCLEOTIDE SEQUENCE [LARGE SCALE GENOMIC DNA]</scope>
    <source>
        <strain evidence="1 2">DSM 19592</strain>
    </source>
</reference>
<dbReference type="EMBL" id="JH651379">
    <property type="protein sequence ID" value="EIJ39875.1"/>
    <property type="molecule type" value="Genomic_DNA"/>
</dbReference>